<name>A0A168D218_9EURO</name>
<dbReference type="InterPro" id="IPR001965">
    <property type="entry name" value="Znf_PHD"/>
</dbReference>
<reference evidence="8 9" key="1">
    <citation type="journal article" date="2016" name="Genome Biol. Evol.">
        <title>Divergent and convergent evolution of fungal pathogenicity.</title>
        <authorList>
            <person name="Shang Y."/>
            <person name="Xiao G."/>
            <person name="Zheng P."/>
            <person name="Cen K."/>
            <person name="Zhan S."/>
            <person name="Wang C."/>
        </authorList>
    </citation>
    <scope>NUCLEOTIDE SEQUENCE [LARGE SCALE GENOMIC DNA]</scope>
    <source>
        <strain evidence="8 9">ARSEF 7405</strain>
    </source>
</reference>
<keyword evidence="9" id="KW-1185">Reference proteome</keyword>
<accession>A0A168D218</accession>
<dbReference type="SMART" id="SM00249">
    <property type="entry name" value="PHD"/>
    <property type="match status" value="1"/>
</dbReference>
<feature type="compositionally biased region" description="Low complexity" evidence="6">
    <location>
        <begin position="638"/>
        <end position="652"/>
    </location>
</feature>
<dbReference type="Gene3D" id="3.30.40.10">
    <property type="entry name" value="Zinc/RING finger domain, C3HC4 (zinc finger)"/>
    <property type="match status" value="1"/>
</dbReference>
<dbReference type="InterPro" id="IPR028938">
    <property type="entry name" value="Rsf1-like"/>
</dbReference>
<organism evidence="8 9">
    <name type="scientific">Ascosphaera apis ARSEF 7405</name>
    <dbReference type="NCBI Taxonomy" id="392613"/>
    <lineage>
        <taxon>Eukaryota</taxon>
        <taxon>Fungi</taxon>
        <taxon>Dikarya</taxon>
        <taxon>Ascomycota</taxon>
        <taxon>Pezizomycotina</taxon>
        <taxon>Eurotiomycetes</taxon>
        <taxon>Eurotiomycetidae</taxon>
        <taxon>Onygenales</taxon>
        <taxon>Ascosphaeraceae</taxon>
        <taxon>Ascosphaera</taxon>
    </lineage>
</organism>
<evidence type="ECO:0000256" key="1">
    <source>
        <dbReference type="ARBA" id="ARBA00022723"/>
    </source>
</evidence>
<dbReference type="PROSITE" id="PS01359">
    <property type="entry name" value="ZF_PHD_1"/>
    <property type="match status" value="1"/>
</dbReference>
<dbReference type="InterPro" id="IPR019787">
    <property type="entry name" value="Znf_PHD-finger"/>
</dbReference>
<dbReference type="AlphaFoldDB" id="A0A168D218"/>
<feature type="compositionally biased region" description="Low complexity" evidence="6">
    <location>
        <begin position="14"/>
        <end position="25"/>
    </location>
</feature>
<dbReference type="Proteomes" id="UP000242877">
    <property type="component" value="Unassembled WGS sequence"/>
</dbReference>
<feature type="compositionally biased region" description="Polar residues" evidence="6">
    <location>
        <begin position="726"/>
        <end position="738"/>
    </location>
</feature>
<dbReference type="InterPro" id="IPR019786">
    <property type="entry name" value="Zinc_finger_PHD-type_CS"/>
</dbReference>
<feature type="compositionally biased region" description="Basic residues" evidence="6">
    <location>
        <begin position="210"/>
        <end position="230"/>
    </location>
</feature>
<evidence type="ECO:0000259" key="7">
    <source>
        <dbReference type="PROSITE" id="PS50016"/>
    </source>
</evidence>
<feature type="compositionally biased region" description="Polar residues" evidence="6">
    <location>
        <begin position="675"/>
        <end position="686"/>
    </location>
</feature>
<feature type="compositionally biased region" description="Polar residues" evidence="6">
    <location>
        <begin position="573"/>
        <end position="582"/>
    </location>
</feature>
<feature type="compositionally biased region" description="Pro residues" evidence="6">
    <location>
        <begin position="855"/>
        <end position="871"/>
    </location>
</feature>
<dbReference type="PANTHER" id="PTHR14296:SF3">
    <property type="entry name" value="DIKAR, ISOFORM F"/>
    <property type="match status" value="1"/>
</dbReference>
<feature type="domain" description="PHD-type" evidence="7">
    <location>
        <begin position="436"/>
        <end position="492"/>
    </location>
</feature>
<dbReference type="PANTHER" id="PTHR14296">
    <property type="entry name" value="REMODELING AND SPACING FACTOR 1"/>
    <property type="match status" value="1"/>
</dbReference>
<comment type="caution">
    <text evidence="8">The sequence shown here is derived from an EMBL/GenBank/DDBJ whole genome shotgun (WGS) entry which is preliminary data.</text>
</comment>
<evidence type="ECO:0000313" key="8">
    <source>
        <dbReference type="EMBL" id="KZZ97279.1"/>
    </source>
</evidence>
<evidence type="ECO:0000256" key="5">
    <source>
        <dbReference type="SAM" id="Coils"/>
    </source>
</evidence>
<feature type="compositionally biased region" description="Polar residues" evidence="6">
    <location>
        <begin position="745"/>
        <end position="779"/>
    </location>
</feature>
<feature type="region of interest" description="Disordered" evidence="6">
    <location>
        <begin position="503"/>
        <end position="596"/>
    </location>
</feature>
<protein>
    <submittedName>
        <fullName evidence="8">Zinc finger, FYVE/PHD-type</fullName>
    </submittedName>
</protein>
<evidence type="ECO:0000256" key="2">
    <source>
        <dbReference type="ARBA" id="ARBA00022771"/>
    </source>
</evidence>
<keyword evidence="2 4" id="KW-0863">Zinc-finger</keyword>
<proteinExistence type="predicted"/>
<dbReference type="EMBL" id="AZGZ01000002">
    <property type="protein sequence ID" value="KZZ97279.1"/>
    <property type="molecule type" value="Genomic_DNA"/>
</dbReference>
<dbReference type="GO" id="GO:0006355">
    <property type="term" value="P:regulation of DNA-templated transcription"/>
    <property type="evidence" value="ECO:0007669"/>
    <property type="project" value="InterPro"/>
</dbReference>
<evidence type="ECO:0000256" key="6">
    <source>
        <dbReference type="SAM" id="MobiDB-lite"/>
    </source>
</evidence>
<dbReference type="InterPro" id="IPR011011">
    <property type="entry name" value="Znf_FYVE_PHD"/>
</dbReference>
<gene>
    <name evidence="8" type="ORF">AAP_00922</name>
</gene>
<dbReference type="OrthoDB" id="303107at2759"/>
<feature type="compositionally biased region" description="Polar residues" evidence="6">
    <location>
        <begin position="872"/>
        <end position="881"/>
    </location>
</feature>
<evidence type="ECO:0000256" key="3">
    <source>
        <dbReference type="ARBA" id="ARBA00022833"/>
    </source>
</evidence>
<evidence type="ECO:0000313" key="9">
    <source>
        <dbReference type="Proteomes" id="UP000242877"/>
    </source>
</evidence>
<feature type="coiled-coil region" evidence="5">
    <location>
        <begin position="296"/>
        <end position="432"/>
    </location>
</feature>
<keyword evidence="1" id="KW-0479">Metal-binding</keyword>
<keyword evidence="3" id="KW-0862">Zinc</keyword>
<dbReference type="VEuPathDB" id="FungiDB:AAP_00922"/>
<dbReference type="InterPro" id="IPR013083">
    <property type="entry name" value="Znf_RING/FYVE/PHD"/>
</dbReference>
<dbReference type="SUPFAM" id="SSF57903">
    <property type="entry name" value="FYVE/PHD zinc finger"/>
    <property type="match status" value="1"/>
</dbReference>
<feature type="region of interest" description="Disordered" evidence="6">
    <location>
        <begin position="199"/>
        <end position="248"/>
    </location>
</feature>
<evidence type="ECO:0000256" key="4">
    <source>
        <dbReference type="PROSITE-ProRule" id="PRU00146"/>
    </source>
</evidence>
<dbReference type="PROSITE" id="PS50016">
    <property type="entry name" value="ZF_PHD_2"/>
    <property type="match status" value="1"/>
</dbReference>
<dbReference type="GO" id="GO:0008270">
    <property type="term" value="F:zinc ion binding"/>
    <property type="evidence" value="ECO:0007669"/>
    <property type="project" value="UniProtKB-KW"/>
</dbReference>
<dbReference type="Pfam" id="PF00628">
    <property type="entry name" value="PHD"/>
    <property type="match status" value="1"/>
</dbReference>
<keyword evidence="5" id="KW-0175">Coiled coil</keyword>
<feature type="region of interest" description="Disordered" evidence="6">
    <location>
        <begin position="1"/>
        <end position="33"/>
    </location>
</feature>
<feature type="region of interest" description="Disordered" evidence="6">
    <location>
        <begin position="611"/>
        <end position="915"/>
    </location>
</feature>
<dbReference type="GO" id="GO:0031213">
    <property type="term" value="C:RSF complex"/>
    <property type="evidence" value="ECO:0007669"/>
    <property type="project" value="InterPro"/>
</dbReference>
<sequence length="915" mass="103292">MVTRKRTRAQAKEASTSPSPSAAPDHAPPPTEEQGLLSRIRNMWEFAALVQYIYSFGRYMKISDEYDIDMLETECLKPGYSPKLLELGLTLLKFVSSHRGLTHANFDEYTRRQYLAKAPSHNPFGDDVEPLKFNEFDILTKIRVLYQLTMWTSWNPDRFRAQMPEQKENQQTAWRIEEFGYDGEDRYYYVLDDNRLYRRTPPPIPASQPRKPKANSKRARALARAAKKRKLTETASNETETTRSEAPENQGYRWECIAITLEQYQAFIDSLQDTDDPDEQVLRERLTEHVIPIIEKQEEAQQRKAKQRERELLNMERLAHAKRSSRIAMKQEQERLKAELEEERRAQEAERKKQIKQEELQRKLERERQQRLLTREKRLKEREIRRREREEEIARVTEEAKQLEVGEKRMSERRLQAEISKRKRALEELKGEENWVFDCSGCGVYGENHDDGTHTISCERCNVWQHSACLNISKEEAENEDFHFICGDCKRRIEEANRPKIPPLRFRIGTSSSPPAQKVEKQAQGQISSPLAVRESTGEKSTIALPVLPKPDYVPPESHFHPSPYNVVPSPQRPSSGQTETWSPHVRPTLGTASNDRHLPFPKLPIPQVATAPQPIPVKHNPYQTSPSAAVNGEAVRRLSSSRASAGALPSPIHNAPSFSPTQGNHDVGPLAGFPTSNYRNVSTPVTPHGGSEWHNSIPHPAPRLPSSGTSRPSFSPHSRPPNDATFHSSPLAYSNWTGAPPTSLPTSQTQGRYAASPSQYGQHSPNGFYTSGLSPTKHSPTYRAPPPPSLPLSAHTSHPILPPIRELKPSPKLMGRSSPEEPIPAPIKSARPEQQNQAGLGSPDYWAKRSPYTTLPPPEPNGQSLFPPPTDRTTLTSTHPELSVPKPAGSSGLSPSKIPQSRPEAGSPHDKHSS</sequence>